<dbReference type="PROSITE" id="PS00623">
    <property type="entry name" value="GMC_OXRED_1"/>
    <property type="match status" value="1"/>
</dbReference>
<keyword evidence="4 5" id="KW-0274">FAD</keyword>
<dbReference type="Pfam" id="PF05199">
    <property type="entry name" value="GMC_oxred_C"/>
    <property type="match status" value="1"/>
</dbReference>
<dbReference type="Proteomes" id="UP000538566">
    <property type="component" value="Unassembled WGS sequence"/>
</dbReference>
<evidence type="ECO:0000256" key="5">
    <source>
        <dbReference type="PIRSR" id="PIRSR000137-2"/>
    </source>
</evidence>
<dbReference type="SUPFAM" id="SSF54373">
    <property type="entry name" value="FAD-linked reductases, C-terminal domain"/>
    <property type="match status" value="1"/>
</dbReference>
<keyword evidence="10" id="KW-1185">Reference proteome</keyword>
<dbReference type="InterPro" id="IPR012132">
    <property type="entry name" value="GMC_OxRdtase"/>
</dbReference>
<comment type="caution">
    <text evidence="9">The sequence shown here is derived from an EMBL/GenBank/DDBJ whole genome shotgun (WGS) entry which is preliminary data.</text>
</comment>
<sequence>MAEAQAAFDYVIVGAGSAGCVLAERLSADPANRVLLLEEGGDHSDMLVTMPKGFGKLLTMPDRAHYYATTNQREGGGGPEIWVRGKMLGGSSAVNGMVWNRGQQEDYDRLAELAGPHWSWDAMLPHLRGLEDHAMGASATRGTGGPVAVKTHPAPTPLAKAWISAGTELGLPAKEDHSGPAQEGVGPLQWNIDARGRRVSSARAFLDRARRRPNLHVATGVRIDRVTLDRGRATGVEGRRGGEAVRFVARGEVILAAGALMSPRILQLSGIGPAEALRAAGIPVILDSPSVGRHMREHILLSLNFRLRHWRDSSNREFSGARLLGNVARHVLLGSGTLSYGSSEAAAFARVLPESTRPDTQIMFQPYSTERSTGGFKFEDAPGMSLYSFRLRPESEGSITVTSPDPDGPATIDPNYLSAESDRRAVIGAVRFLRKIMAQPALEPFVVGETEATASMRSDDEILDAYRLWGASGLHATATVRMGRDNSSPLDGELRLRGIEALRVVDCSVFPEMIAGNTNAPTMALASRAAELILAR</sequence>
<dbReference type="InterPro" id="IPR000172">
    <property type="entry name" value="GMC_OxRdtase_N"/>
</dbReference>
<gene>
    <name evidence="9" type="ORF">GGR37_003745</name>
</gene>
<dbReference type="Gene3D" id="3.30.560.10">
    <property type="entry name" value="Glucose Oxidase, domain 3"/>
    <property type="match status" value="1"/>
</dbReference>
<evidence type="ECO:0000259" key="7">
    <source>
        <dbReference type="PROSITE" id="PS00623"/>
    </source>
</evidence>
<dbReference type="PIRSF" id="PIRSF000137">
    <property type="entry name" value="Alcohol_oxidase"/>
    <property type="match status" value="1"/>
</dbReference>
<proteinExistence type="inferred from homology"/>
<dbReference type="Pfam" id="PF00732">
    <property type="entry name" value="GMC_oxred_N"/>
    <property type="match status" value="1"/>
</dbReference>
<evidence type="ECO:0000313" key="10">
    <source>
        <dbReference type="Proteomes" id="UP000538566"/>
    </source>
</evidence>
<comment type="similarity">
    <text evidence="2 6">Belongs to the GMC oxidoreductase family.</text>
</comment>
<comment type="cofactor">
    <cofactor evidence="1 5">
        <name>FAD</name>
        <dbReference type="ChEBI" id="CHEBI:57692"/>
    </cofactor>
</comment>
<feature type="binding site" evidence="5">
    <location>
        <begin position="95"/>
        <end position="98"/>
    </location>
    <ligand>
        <name>FAD</name>
        <dbReference type="ChEBI" id="CHEBI:57692"/>
    </ligand>
</feature>
<evidence type="ECO:0000256" key="4">
    <source>
        <dbReference type="ARBA" id="ARBA00022827"/>
    </source>
</evidence>
<dbReference type="Gene3D" id="3.50.50.60">
    <property type="entry name" value="FAD/NAD(P)-binding domain"/>
    <property type="match status" value="1"/>
</dbReference>
<evidence type="ECO:0000256" key="2">
    <source>
        <dbReference type="ARBA" id="ARBA00010790"/>
    </source>
</evidence>
<feature type="domain" description="Glucose-methanol-choline oxidoreductase N-terminal" evidence="7">
    <location>
        <begin position="85"/>
        <end position="108"/>
    </location>
</feature>
<dbReference type="GO" id="GO:0016614">
    <property type="term" value="F:oxidoreductase activity, acting on CH-OH group of donors"/>
    <property type="evidence" value="ECO:0007669"/>
    <property type="project" value="InterPro"/>
</dbReference>
<protein>
    <submittedName>
        <fullName evidence="9">Choline dehydrogenase-like flavoprotein</fullName>
    </submittedName>
</protein>
<evidence type="ECO:0000256" key="3">
    <source>
        <dbReference type="ARBA" id="ARBA00022630"/>
    </source>
</evidence>
<name>A0A7W7AFS4_9SPHN</name>
<evidence type="ECO:0000313" key="9">
    <source>
        <dbReference type="EMBL" id="MBB4615449.1"/>
    </source>
</evidence>
<dbReference type="PANTHER" id="PTHR11552:SF147">
    <property type="entry name" value="CHOLINE DEHYDROGENASE, MITOCHONDRIAL"/>
    <property type="match status" value="1"/>
</dbReference>
<dbReference type="RefSeq" id="WP_144907310.1">
    <property type="nucleotide sequence ID" value="NZ_JACHOA010000008.1"/>
</dbReference>
<evidence type="ECO:0000259" key="8">
    <source>
        <dbReference type="PROSITE" id="PS00624"/>
    </source>
</evidence>
<reference evidence="9 10" key="1">
    <citation type="submission" date="2020-08" db="EMBL/GenBank/DDBJ databases">
        <title>Genomic Encyclopedia of Type Strains, Phase IV (KMG-IV): sequencing the most valuable type-strain genomes for metagenomic binning, comparative biology and taxonomic classification.</title>
        <authorList>
            <person name="Goeker M."/>
        </authorList>
    </citation>
    <scope>NUCLEOTIDE SEQUENCE [LARGE SCALE GENOMIC DNA]</scope>
    <source>
        <strain evidence="9 10">DSM 17507</strain>
    </source>
</reference>
<dbReference type="InterPro" id="IPR007867">
    <property type="entry name" value="GMC_OxRtase_C"/>
</dbReference>
<dbReference type="GO" id="GO:0050660">
    <property type="term" value="F:flavin adenine dinucleotide binding"/>
    <property type="evidence" value="ECO:0007669"/>
    <property type="project" value="InterPro"/>
</dbReference>
<dbReference type="AlphaFoldDB" id="A0A7W7AFS4"/>
<dbReference type="EMBL" id="JACHOA010000008">
    <property type="protein sequence ID" value="MBB4615449.1"/>
    <property type="molecule type" value="Genomic_DNA"/>
</dbReference>
<dbReference type="OrthoDB" id="9785276at2"/>
<feature type="domain" description="Glucose-methanol-choline oxidoreductase N-terminal" evidence="8">
    <location>
        <begin position="258"/>
        <end position="272"/>
    </location>
</feature>
<organism evidence="9 10">
    <name type="scientific">Novosphingobium taihuense</name>
    <dbReference type="NCBI Taxonomy" id="260085"/>
    <lineage>
        <taxon>Bacteria</taxon>
        <taxon>Pseudomonadati</taxon>
        <taxon>Pseudomonadota</taxon>
        <taxon>Alphaproteobacteria</taxon>
        <taxon>Sphingomonadales</taxon>
        <taxon>Sphingomonadaceae</taxon>
        <taxon>Novosphingobium</taxon>
    </lineage>
</organism>
<keyword evidence="3 6" id="KW-0285">Flavoprotein</keyword>
<dbReference type="PROSITE" id="PS00624">
    <property type="entry name" value="GMC_OXRED_2"/>
    <property type="match status" value="1"/>
</dbReference>
<dbReference type="PANTHER" id="PTHR11552">
    <property type="entry name" value="GLUCOSE-METHANOL-CHOLINE GMC OXIDOREDUCTASE"/>
    <property type="match status" value="1"/>
</dbReference>
<evidence type="ECO:0000256" key="6">
    <source>
        <dbReference type="RuleBase" id="RU003968"/>
    </source>
</evidence>
<evidence type="ECO:0000256" key="1">
    <source>
        <dbReference type="ARBA" id="ARBA00001974"/>
    </source>
</evidence>
<dbReference type="InterPro" id="IPR036188">
    <property type="entry name" value="FAD/NAD-bd_sf"/>
</dbReference>
<dbReference type="SUPFAM" id="SSF51905">
    <property type="entry name" value="FAD/NAD(P)-binding domain"/>
    <property type="match status" value="1"/>
</dbReference>
<accession>A0A7W7AFS4</accession>